<comment type="caution">
    <text evidence="5">The sequence shown here is derived from an EMBL/GenBank/DDBJ whole genome shotgun (WGS) entry which is preliminary data.</text>
</comment>
<evidence type="ECO:0000256" key="1">
    <source>
        <dbReference type="ARBA" id="ARBA00022729"/>
    </source>
</evidence>
<dbReference type="STRING" id="1423781.FD06_GL001188"/>
<dbReference type="Pfam" id="PF02872">
    <property type="entry name" value="5_nucleotid_C"/>
    <property type="match status" value="1"/>
</dbReference>
<dbReference type="GO" id="GO:0000166">
    <property type="term" value="F:nucleotide binding"/>
    <property type="evidence" value="ECO:0007669"/>
    <property type="project" value="UniProtKB-KW"/>
</dbReference>
<dbReference type="GO" id="GO:0030288">
    <property type="term" value="C:outer membrane-bounded periplasmic space"/>
    <property type="evidence" value="ECO:0007669"/>
    <property type="project" value="TreeGrafter"/>
</dbReference>
<dbReference type="InterPro" id="IPR006179">
    <property type="entry name" value="5_nucleotidase/apyrase"/>
</dbReference>
<dbReference type="SUPFAM" id="SSF55816">
    <property type="entry name" value="5'-nucleotidase (syn. UDP-sugar hydrolase), C-terminal domain"/>
    <property type="match status" value="1"/>
</dbReference>
<keyword evidence="2" id="KW-0547">Nucleotide-binding</keyword>
<keyword evidence="2" id="KW-0378">Hydrolase</keyword>
<reference evidence="5 6" key="1">
    <citation type="journal article" date="2015" name="Genome Announc.">
        <title>Expanding the biotechnology potential of lactobacilli through comparative genomics of 213 strains and associated genera.</title>
        <authorList>
            <person name="Sun Z."/>
            <person name="Harris H.M."/>
            <person name="McCann A."/>
            <person name="Guo C."/>
            <person name="Argimon S."/>
            <person name="Zhang W."/>
            <person name="Yang X."/>
            <person name="Jeffery I.B."/>
            <person name="Cooney J.C."/>
            <person name="Kagawa T.F."/>
            <person name="Liu W."/>
            <person name="Song Y."/>
            <person name="Salvetti E."/>
            <person name="Wrobel A."/>
            <person name="Rasinkangas P."/>
            <person name="Parkhill J."/>
            <person name="Rea M.C."/>
            <person name="O'Sullivan O."/>
            <person name="Ritari J."/>
            <person name="Douillard F.P."/>
            <person name="Paul Ross R."/>
            <person name="Yang R."/>
            <person name="Briner A.E."/>
            <person name="Felis G.E."/>
            <person name="de Vos W.M."/>
            <person name="Barrangou R."/>
            <person name="Klaenhammer T.R."/>
            <person name="Caufield P.W."/>
            <person name="Cui Y."/>
            <person name="Zhang H."/>
            <person name="O'Toole P.W."/>
        </authorList>
    </citation>
    <scope>NUCLEOTIDE SEQUENCE [LARGE SCALE GENOMIC DNA]</scope>
    <source>
        <strain evidence="5 6">DSM 23829</strain>
    </source>
</reference>
<dbReference type="EMBL" id="AYYQ01000027">
    <property type="protein sequence ID" value="KRM68408.1"/>
    <property type="molecule type" value="Genomic_DNA"/>
</dbReference>
<dbReference type="PANTHER" id="PTHR11575:SF23">
    <property type="entry name" value="5-NUCLEOTIDASE FAMILY PROTEIN"/>
    <property type="match status" value="1"/>
</dbReference>
<name>A0A0R2AMJ9_9LACO</name>
<keyword evidence="1" id="KW-0732">Signal</keyword>
<evidence type="ECO:0000259" key="4">
    <source>
        <dbReference type="Pfam" id="PF02872"/>
    </source>
</evidence>
<organism evidence="5 6">
    <name type="scientific">Apilactobacillus ozensis DSM 23829 = JCM 17196</name>
    <dbReference type="NCBI Taxonomy" id="1423781"/>
    <lineage>
        <taxon>Bacteria</taxon>
        <taxon>Bacillati</taxon>
        <taxon>Bacillota</taxon>
        <taxon>Bacilli</taxon>
        <taxon>Lactobacillales</taxon>
        <taxon>Lactobacillaceae</taxon>
        <taxon>Apilactobacillus</taxon>
    </lineage>
</organism>
<dbReference type="InterPro" id="IPR008334">
    <property type="entry name" value="5'-Nucleotdase_C"/>
</dbReference>
<evidence type="ECO:0000313" key="5">
    <source>
        <dbReference type="EMBL" id="KRM68408.1"/>
    </source>
</evidence>
<dbReference type="GO" id="GO:0008768">
    <property type="term" value="F:UDP-sugar diphosphatase activity"/>
    <property type="evidence" value="ECO:0007669"/>
    <property type="project" value="TreeGrafter"/>
</dbReference>
<dbReference type="RefSeq" id="WP_056966070.1">
    <property type="nucleotide sequence ID" value="NZ_AYYQ01000027.1"/>
</dbReference>
<dbReference type="InterPro" id="IPR036907">
    <property type="entry name" value="5'-Nucleotdase_C_sf"/>
</dbReference>
<accession>A0A0R2AMJ9</accession>
<dbReference type="SUPFAM" id="SSF56300">
    <property type="entry name" value="Metallo-dependent phosphatases"/>
    <property type="match status" value="1"/>
</dbReference>
<dbReference type="Gene3D" id="3.90.780.10">
    <property type="entry name" value="5'-Nucleotidase, C-terminal domain"/>
    <property type="match status" value="1"/>
</dbReference>
<dbReference type="InterPro" id="IPR029052">
    <property type="entry name" value="Metallo-depent_PP-like"/>
</dbReference>
<dbReference type="GO" id="GO:0008253">
    <property type="term" value="F:5'-nucleotidase activity"/>
    <property type="evidence" value="ECO:0007669"/>
    <property type="project" value="TreeGrafter"/>
</dbReference>
<dbReference type="PROSITE" id="PS00785">
    <property type="entry name" value="5_NUCLEOTIDASE_1"/>
    <property type="match status" value="1"/>
</dbReference>
<dbReference type="GO" id="GO:0009166">
    <property type="term" value="P:nucleotide catabolic process"/>
    <property type="evidence" value="ECO:0007669"/>
    <property type="project" value="InterPro"/>
</dbReference>
<protein>
    <submittedName>
        <fullName evidence="5">Ser Thr phosphatase family protein</fullName>
    </submittedName>
</protein>
<dbReference type="Proteomes" id="UP000052012">
    <property type="component" value="Unassembled WGS sequence"/>
</dbReference>
<comment type="similarity">
    <text evidence="2">Belongs to the 5'-nucleotidase family.</text>
</comment>
<keyword evidence="6" id="KW-1185">Reference proteome</keyword>
<feature type="domain" description="Calcineurin-like phosphoesterase" evidence="3">
    <location>
        <begin position="7"/>
        <end position="206"/>
    </location>
</feature>
<dbReference type="GO" id="GO:0046872">
    <property type="term" value="F:metal ion binding"/>
    <property type="evidence" value="ECO:0007669"/>
    <property type="project" value="InterPro"/>
</dbReference>
<dbReference type="Pfam" id="PF00149">
    <property type="entry name" value="Metallophos"/>
    <property type="match status" value="1"/>
</dbReference>
<dbReference type="AlphaFoldDB" id="A0A0R2AMJ9"/>
<dbReference type="OrthoDB" id="9793179at2"/>
<gene>
    <name evidence="5" type="ORF">FD06_GL001188</name>
</gene>
<dbReference type="PATRIC" id="fig|1423781.4.peg.1231"/>
<feature type="domain" description="5'-Nucleotidase C-terminal" evidence="4">
    <location>
        <begin position="299"/>
        <end position="421"/>
    </location>
</feature>
<dbReference type="PRINTS" id="PR01607">
    <property type="entry name" value="APYRASEFAMLY"/>
</dbReference>
<dbReference type="PANTHER" id="PTHR11575">
    <property type="entry name" value="5'-NUCLEOTIDASE-RELATED"/>
    <property type="match status" value="1"/>
</dbReference>
<proteinExistence type="inferred from homology"/>
<dbReference type="InterPro" id="IPR004843">
    <property type="entry name" value="Calcineurin-like_PHP"/>
</dbReference>
<dbReference type="InterPro" id="IPR006146">
    <property type="entry name" value="5'-Nucleotdase_CS"/>
</dbReference>
<evidence type="ECO:0000259" key="3">
    <source>
        <dbReference type="Pfam" id="PF00149"/>
    </source>
</evidence>
<evidence type="ECO:0000256" key="2">
    <source>
        <dbReference type="RuleBase" id="RU362119"/>
    </source>
</evidence>
<dbReference type="Gene3D" id="3.60.21.10">
    <property type="match status" value="1"/>
</dbReference>
<evidence type="ECO:0000313" key="6">
    <source>
        <dbReference type="Proteomes" id="UP000052012"/>
    </source>
</evidence>
<dbReference type="PIRSF" id="PIRSF036361">
    <property type="entry name" value="YunD"/>
    <property type="match status" value="1"/>
</dbReference>
<sequence>MKEKIAILHTNDLHSHFENWPKIKRFIINERKKLENKGYKVLTVDLGDAMDRAHPLTEATDGKANVNLMNELNYDAVTIGNNEGLTNTKQQLNHMYDEANFDIVLDNILDASNNQKPSWSIPQKTIQTDLGTRIILTGMTAPYTSTYTLQGWQPIDDQHQIPIFLKKYHGQYDVLVLLSHLGVKQDRTIAQKYPEFDVIIGSHTHHLFVKGELDNNVLLAAAGKYGHYIGEITLELNNHHVISKKARTIKTDTLPQETDDTKFIDNLKAEGEKVLASHKVAKLPFELDSDLIHPSLMIKEALNAMKAKAGTDAAVINSGLFLGNLKVGIIDKNMLHKLLPHSMHVMRTELLGIDLWRMINEMEKNRNFLVPYEQKGMGFRGKYFGNLNYSGIRYDSKDSSVYYNNEIVVPNKRYTIALLDHYIFIPFFPTISIMGNNNMLYDETLREVFADYLSKKYPI</sequence>
<dbReference type="InterPro" id="IPR011240">
    <property type="entry name" value="Pesterase_YunD"/>
</dbReference>
<dbReference type="CDD" id="cd00845">
    <property type="entry name" value="MPP_UshA_N_like"/>
    <property type="match status" value="1"/>
</dbReference>